<evidence type="ECO:0000313" key="2">
    <source>
        <dbReference type="EMBL" id="KHN69981.1"/>
    </source>
</evidence>
<evidence type="ECO:0000256" key="1">
    <source>
        <dbReference type="SAM" id="MobiDB-lite"/>
    </source>
</evidence>
<name>A0A0B2UFW7_9MICR</name>
<proteinExistence type="predicted"/>
<dbReference type="AlphaFoldDB" id="A0A0B2UFW7"/>
<dbReference type="InParanoid" id="A0A0B2UFW7"/>
<dbReference type="RefSeq" id="XP_014564023.1">
    <property type="nucleotide sequence ID" value="XM_014708537.1"/>
</dbReference>
<dbReference type="HOGENOM" id="CLU_1151788_0_0_1"/>
<dbReference type="EMBL" id="JOKQ01000004">
    <property type="protein sequence ID" value="KHN69981.1"/>
    <property type="molecule type" value="Genomic_DNA"/>
</dbReference>
<accession>A0A0B2UFW7</accession>
<feature type="region of interest" description="Disordered" evidence="1">
    <location>
        <begin position="1"/>
        <end position="33"/>
    </location>
</feature>
<dbReference type="OrthoDB" id="2193088at2759"/>
<dbReference type="GeneID" id="26261617"/>
<sequence>MKSDIDLPNDRACESEECNMSSHSHDEESNDELSDEQIDYEVIDYNTCMDEQVAMVMAQAKVFGAFMSLFKCFFCPKALVSGDLVLSFGVFIPLSSINMTFNERFGKEINLLITKANNKVSVDDVYVFCIERAGDIPLEMILDMYRTLKYADQKHIVFISRVVQCKVADAREAAKEFREYKQTDLNLMPVRGEEVLLLSSYICKSDLRIDRSVFRLFLLSSKMFGSFVSRFGKEVERGRD</sequence>
<dbReference type="Proteomes" id="UP000031056">
    <property type="component" value="Unassembled WGS sequence"/>
</dbReference>
<keyword evidence="3" id="KW-1185">Reference proteome</keyword>
<evidence type="ECO:0000313" key="3">
    <source>
        <dbReference type="Proteomes" id="UP000031056"/>
    </source>
</evidence>
<feature type="compositionally biased region" description="Basic and acidic residues" evidence="1">
    <location>
        <begin position="1"/>
        <end position="14"/>
    </location>
</feature>
<comment type="caution">
    <text evidence="2">The sequence shown here is derived from an EMBL/GenBank/DDBJ whole genome shotgun (WGS) entry which is preliminary data.</text>
</comment>
<protein>
    <submittedName>
        <fullName evidence="2">Uncharacterized protein</fullName>
    </submittedName>
</protein>
<reference evidence="2 3" key="1">
    <citation type="journal article" date="2014" name="MBio">
        <title>The Ordospora colligata genome; evolution of extreme reduction in microsporidia and host-to-parasite horizontal gene transfer.</title>
        <authorList>
            <person name="Pombert J.-F."/>
            <person name="Haag K.L."/>
            <person name="Beidas S."/>
            <person name="Ebert D."/>
            <person name="Keeling P.J."/>
        </authorList>
    </citation>
    <scope>NUCLEOTIDE SEQUENCE [LARGE SCALE GENOMIC DNA]</scope>
    <source>
        <strain evidence="2 3">OC4</strain>
    </source>
</reference>
<organism evidence="2 3">
    <name type="scientific">Ordospora colligata OC4</name>
    <dbReference type="NCBI Taxonomy" id="1354746"/>
    <lineage>
        <taxon>Eukaryota</taxon>
        <taxon>Fungi</taxon>
        <taxon>Fungi incertae sedis</taxon>
        <taxon>Microsporidia</taxon>
        <taxon>Ordosporidae</taxon>
        <taxon>Ordospora</taxon>
    </lineage>
</organism>
<gene>
    <name evidence="2" type="ORF">M896_041790</name>
</gene>
<dbReference type="VEuPathDB" id="MicrosporidiaDB:M896_041790"/>